<dbReference type="EMBL" id="NHYD01001859">
    <property type="protein sequence ID" value="PPQ89523.1"/>
    <property type="molecule type" value="Genomic_DNA"/>
</dbReference>
<feature type="compositionally biased region" description="Pro residues" evidence="1">
    <location>
        <begin position="301"/>
        <end position="314"/>
    </location>
</feature>
<evidence type="ECO:0000313" key="3">
    <source>
        <dbReference type="EMBL" id="PPQ89523.1"/>
    </source>
</evidence>
<organism evidence="3 4">
    <name type="scientific">Psilocybe cyanescens</name>
    <dbReference type="NCBI Taxonomy" id="93625"/>
    <lineage>
        <taxon>Eukaryota</taxon>
        <taxon>Fungi</taxon>
        <taxon>Dikarya</taxon>
        <taxon>Basidiomycota</taxon>
        <taxon>Agaricomycotina</taxon>
        <taxon>Agaricomycetes</taxon>
        <taxon>Agaricomycetidae</taxon>
        <taxon>Agaricales</taxon>
        <taxon>Agaricineae</taxon>
        <taxon>Strophariaceae</taxon>
        <taxon>Psilocybe</taxon>
    </lineage>
</organism>
<evidence type="ECO:0000256" key="1">
    <source>
        <dbReference type="SAM" id="MobiDB-lite"/>
    </source>
</evidence>
<sequence>MSLDEASVESKHEQDRKWDSPHSWHRSNSDRQPSLTPRPLSPASSRGLDGFEMSHQPKDENQNSREKRSSMGSRDNTPLSSHESTRAPSRTSLQIIENTYVHEDPNLRRPSRSSSPAPSASKKRSASPTIPLVPIKQKTSSTPLNGNQYASPSPLMGVINTPSRFIPTPSRNNPFHDSSTKLTSTLRSEQKSQSIPSQHQAESSMDQKGRRQTAETDDLRDTDFSSRGGTPDLSDDESQKPKRVSWSSAKQTPSRFSIPSSVPLTIGQSISPRPSPDPTASSSTPPRRPSSGNSRHDFQTPSPPQTLPDLPRPPSSDESDSGSLQNHATTLRAEKAPKDSTWLRTPRPPGAWAQTPRPSRNPASDSESDNPSSKSVGKGKSNKSGDSGTSYPQTPMNRNDRPASSVLDTVGKTPRPPGGWLSTPAPIHSVIAETQIATGGISEQKIGLLTPTTSLSKGASFDPKTPGVPGGWLATPAVRKSILKVRFDPHNQIDKPSTQQNGFDTTTPSHTLARPSYQGEDPRLPPSPSSPRKSRGPNIRVVDAFGREQDSIEYQNSERNRSMLRVVDALGREVEQTEQSPAEDVTEIKYSSRGELLKHIRRGLDDLAEDFDDQIKDDAETDADRARIEELNNASKQARKARERLRSQNAQSDSSVNFAIEQRISKSLGTASWRSSRRFWITMVLVNLIFLVFIFRISEHWANQRYLNSYYDPFNPELYLYVSKSDHSLYLLDDDLSRTSWASYARTLFSGGRKTWYDWMRATREIQSYLWNIWTNDSTESPTPRNGSTWLPS</sequence>
<dbReference type="STRING" id="93625.A0A409XFG6"/>
<reference evidence="3 4" key="1">
    <citation type="journal article" date="2018" name="Evol. Lett.">
        <title>Horizontal gene cluster transfer increased hallucinogenic mushroom diversity.</title>
        <authorList>
            <person name="Reynolds H.T."/>
            <person name="Vijayakumar V."/>
            <person name="Gluck-Thaler E."/>
            <person name="Korotkin H.B."/>
            <person name="Matheny P.B."/>
            <person name="Slot J.C."/>
        </authorList>
    </citation>
    <scope>NUCLEOTIDE SEQUENCE [LARGE SCALE GENOMIC DNA]</scope>
    <source>
        <strain evidence="3 4">2631</strain>
    </source>
</reference>
<dbReference type="Proteomes" id="UP000283269">
    <property type="component" value="Unassembled WGS sequence"/>
</dbReference>
<evidence type="ECO:0000256" key="2">
    <source>
        <dbReference type="SAM" id="Phobius"/>
    </source>
</evidence>
<evidence type="ECO:0000313" key="4">
    <source>
        <dbReference type="Proteomes" id="UP000283269"/>
    </source>
</evidence>
<feature type="compositionally biased region" description="Basic and acidic residues" evidence="1">
    <location>
        <begin position="205"/>
        <end position="224"/>
    </location>
</feature>
<feature type="compositionally biased region" description="Polar residues" evidence="1">
    <location>
        <begin position="137"/>
        <end position="151"/>
    </location>
</feature>
<feature type="transmembrane region" description="Helical" evidence="2">
    <location>
        <begin position="679"/>
        <end position="697"/>
    </location>
</feature>
<dbReference type="InParanoid" id="A0A409XFG6"/>
<feature type="compositionally biased region" description="Low complexity" evidence="1">
    <location>
        <begin position="361"/>
        <end position="390"/>
    </location>
</feature>
<feature type="region of interest" description="Disordered" evidence="1">
    <location>
        <begin position="453"/>
        <end position="473"/>
    </location>
</feature>
<gene>
    <name evidence="3" type="ORF">CVT25_012195</name>
</gene>
<feature type="compositionally biased region" description="Low complexity" evidence="1">
    <location>
        <begin position="278"/>
        <end position="291"/>
    </location>
</feature>
<dbReference type="OrthoDB" id="3230534at2759"/>
<keyword evidence="2" id="KW-0472">Membrane</keyword>
<keyword evidence="2" id="KW-1133">Transmembrane helix</keyword>
<comment type="caution">
    <text evidence="3">The sequence shown here is derived from an EMBL/GenBank/DDBJ whole genome shotgun (WGS) entry which is preliminary data.</text>
</comment>
<feature type="compositionally biased region" description="Polar residues" evidence="1">
    <location>
        <begin position="169"/>
        <end position="204"/>
    </location>
</feature>
<feature type="compositionally biased region" description="Polar residues" evidence="1">
    <location>
        <begin position="494"/>
        <end position="510"/>
    </location>
</feature>
<feature type="compositionally biased region" description="Polar residues" evidence="1">
    <location>
        <begin position="70"/>
        <end position="97"/>
    </location>
</feature>
<feature type="compositionally biased region" description="Polar residues" evidence="1">
    <location>
        <begin position="245"/>
        <end position="270"/>
    </location>
</feature>
<keyword evidence="2" id="KW-0812">Transmembrane</keyword>
<name>A0A409XFG6_PSICY</name>
<accession>A0A409XFG6</accession>
<feature type="compositionally biased region" description="Basic and acidic residues" evidence="1">
    <location>
        <begin position="8"/>
        <end position="22"/>
    </location>
</feature>
<keyword evidence="4" id="KW-1185">Reference proteome</keyword>
<feature type="compositionally biased region" description="Basic and acidic residues" evidence="1">
    <location>
        <begin position="55"/>
        <end position="69"/>
    </location>
</feature>
<feature type="region of interest" description="Disordered" evidence="1">
    <location>
        <begin position="490"/>
        <end position="538"/>
    </location>
</feature>
<protein>
    <submittedName>
        <fullName evidence="3">Uncharacterized protein</fullName>
    </submittedName>
</protein>
<proteinExistence type="predicted"/>
<feature type="region of interest" description="Disordered" evidence="1">
    <location>
        <begin position="1"/>
        <end position="426"/>
    </location>
</feature>
<dbReference type="AlphaFoldDB" id="A0A409XFG6"/>